<accession>A0A450TXE0</accession>
<evidence type="ECO:0000313" key="1">
    <source>
        <dbReference type="EMBL" id="VFJ73492.1"/>
    </source>
</evidence>
<protein>
    <submittedName>
        <fullName evidence="2">Uncharacterized protein</fullName>
    </submittedName>
</protein>
<evidence type="ECO:0000313" key="2">
    <source>
        <dbReference type="EMBL" id="VFJ73995.1"/>
    </source>
</evidence>
<dbReference type="EMBL" id="CAADFL010000749">
    <property type="protein sequence ID" value="VFK21010.1"/>
    <property type="molecule type" value="Genomic_DNA"/>
</dbReference>
<reference evidence="2" key="1">
    <citation type="submission" date="2019-02" db="EMBL/GenBank/DDBJ databases">
        <authorList>
            <person name="Gruber-Vodicka R. H."/>
            <person name="Seah K. B. B."/>
        </authorList>
    </citation>
    <scope>NUCLEOTIDE SEQUENCE</scope>
    <source>
        <strain evidence="1">BECK_BZ163</strain>
        <strain evidence="3">BECK_BZ164</strain>
        <strain evidence="2">BECK_BZ165</strain>
    </source>
</reference>
<dbReference type="EMBL" id="CAADFA010000764">
    <property type="protein sequence ID" value="VFJ73995.1"/>
    <property type="molecule type" value="Genomic_DNA"/>
</dbReference>
<gene>
    <name evidence="1" type="ORF">BECKFM1743A_GA0114220_107252</name>
    <name evidence="3" type="ORF">BECKFM1743B_GA0114221_107492</name>
    <name evidence="2" type="ORF">BECKFM1743C_GA0114222_107642</name>
</gene>
<name>A0A450TXE0_9GAMM</name>
<sequence>MIGDPAELIRIKLIHKVFKRVPDKVEAREIPDRSKAPICKKTCTRAVYTKLCGVSNLFISRSALQMRQVLRSVY</sequence>
<dbReference type="AlphaFoldDB" id="A0A450TXE0"/>
<evidence type="ECO:0000313" key="3">
    <source>
        <dbReference type="EMBL" id="VFK21010.1"/>
    </source>
</evidence>
<proteinExistence type="predicted"/>
<dbReference type="EMBL" id="CAADEZ010000725">
    <property type="protein sequence ID" value="VFJ73492.1"/>
    <property type="molecule type" value="Genomic_DNA"/>
</dbReference>
<organism evidence="2">
    <name type="scientific">Candidatus Kentrum sp. FM</name>
    <dbReference type="NCBI Taxonomy" id="2126340"/>
    <lineage>
        <taxon>Bacteria</taxon>
        <taxon>Pseudomonadati</taxon>
        <taxon>Pseudomonadota</taxon>
        <taxon>Gammaproteobacteria</taxon>
        <taxon>Candidatus Kentrum</taxon>
    </lineage>
</organism>